<evidence type="ECO:0000256" key="4">
    <source>
        <dbReference type="ARBA" id="ARBA00022692"/>
    </source>
</evidence>
<dbReference type="PANTHER" id="PTHR30069">
    <property type="entry name" value="TONB-DEPENDENT OUTER MEMBRANE RECEPTOR"/>
    <property type="match status" value="1"/>
</dbReference>
<dbReference type="Proteomes" id="UP000295399">
    <property type="component" value="Unassembled WGS sequence"/>
</dbReference>
<evidence type="ECO:0000256" key="5">
    <source>
        <dbReference type="ARBA" id="ARBA00022729"/>
    </source>
</evidence>
<comment type="caution">
    <text evidence="15">The sequence shown here is derived from an EMBL/GenBank/DDBJ whole genome shotgun (WGS) entry which is preliminary data.</text>
</comment>
<dbReference type="FunCoup" id="A0A4R2PU31">
    <property type="interactions" value="65"/>
</dbReference>
<keyword evidence="4 10" id="KW-0812">Transmembrane</keyword>
<dbReference type="GO" id="GO:0044718">
    <property type="term" value="P:siderophore transmembrane transport"/>
    <property type="evidence" value="ECO:0007669"/>
    <property type="project" value="TreeGrafter"/>
</dbReference>
<reference evidence="15 16" key="1">
    <citation type="submission" date="2019-03" db="EMBL/GenBank/DDBJ databases">
        <title>Genomic Encyclopedia of Type Strains, Phase IV (KMG-IV): sequencing the most valuable type-strain genomes for metagenomic binning, comparative biology and taxonomic classification.</title>
        <authorList>
            <person name="Goeker M."/>
        </authorList>
    </citation>
    <scope>NUCLEOTIDE SEQUENCE [LARGE SCALE GENOMIC DNA]</scope>
    <source>
        <strain evidence="15 16">DSM 2132</strain>
    </source>
</reference>
<keyword evidence="3 10" id="KW-1134">Transmembrane beta strand</keyword>
<dbReference type="InterPro" id="IPR039426">
    <property type="entry name" value="TonB-dep_rcpt-like"/>
</dbReference>
<evidence type="ECO:0000256" key="12">
    <source>
        <dbReference type="SAM" id="SignalP"/>
    </source>
</evidence>
<dbReference type="OrthoDB" id="9796221at2"/>
<keyword evidence="7 10" id="KW-0472">Membrane</keyword>
<sequence length="616" mass="66699">MKTVSLLASTSLLGLAASAGAVAADAMPAGADDPVEEILVTGTRFELSLDQIGRAVSVLTEEQIELRQQRFVSDALRVLPGVQITQTGAVGSTTSVSLRGLPSNQTLVVQDGIVLNNPAQFGTSFNFANFDTNDVERLEVIRGAQSTLWGSDAIGGVINIVTKSGADGVAGSGFFEGGSFGTFRGGANVRGGNDIVSGRVSLSGVRVRGFSSADEANGNTEDDGYENYTVSAKGLYKPLDNLSFQTVLRYQDSQNEYDGVVNGVVTDADEVANTEELTVGAFATYTMFDNRLSHRASVTYVQTDRLFFSDAGISFDNSGSRLSYEYQGKGRPIDQVEVIYGMEYEEQESQTKVGFGGDQAIDTWSGYGLVHLRPLEGVSLTAGVRHDDADAFGAETTFSGSGRIEIPYIGGALRGSYSEGFRGPSVGELGFNPDLRAEYSNSWDIGLERAFLDQRVRLGVTYFDQEIDDLISFDLNAFTYRNVQRFETSGVEVSGDFRFTSKLSMNAAYTYLDAFNATTTIAANNQPDHRFNAEIAYRPIDKLTLSTGIWFNGRENEDGTQPLDSFTVVSLRAEYALTDYMDVTVRIENLTDADYQDNFGYGTAPISAYGGLRVRF</sequence>
<gene>
    <name evidence="15" type="ORF">EV659_101455</name>
</gene>
<evidence type="ECO:0000313" key="15">
    <source>
        <dbReference type="EMBL" id="TCP38548.1"/>
    </source>
</evidence>
<name>A0A4R2PU31_RHOSA</name>
<dbReference type="CDD" id="cd01347">
    <property type="entry name" value="ligand_gated_channel"/>
    <property type="match status" value="1"/>
</dbReference>
<comment type="similarity">
    <text evidence="10 11">Belongs to the TonB-dependent receptor family.</text>
</comment>
<keyword evidence="8" id="KW-0675">Receptor</keyword>
<evidence type="ECO:0000256" key="8">
    <source>
        <dbReference type="ARBA" id="ARBA00023170"/>
    </source>
</evidence>
<dbReference type="InterPro" id="IPR037066">
    <property type="entry name" value="Plug_dom_sf"/>
</dbReference>
<evidence type="ECO:0000259" key="13">
    <source>
        <dbReference type="Pfam" id="PF00593"/>
    </source>
</evidence>
<dbReference type="AlphaFoldDB" id="A0A4R2PU31"/>
<protein>
    <submittedName>
        <fullName evidence="15">Vitamin B12 transporter</fullName>
    </submittedName>
</protein>
<dbReference type="PROSITE" id="PS52016">
    <property type="entry name" value="TONB_DEPENDENT_REC_3"/>
    <property type="match status" value="1"/>
</dbReference>
<organism evidence="15 16">
    <name type="scientific">Rhodothalassium salexigens DSM 2132</name>
    <dbReference type="NCBI Taxonomy" id="1188247"/>
    <lineage>
        <taxon>Bacteria</taxon>
        <taxon>Pseudomonadati</taxon>
        <taxon>Pseudomonadota</taxon>
        <taxon>Alphaproteobacteria</taxon>
        <taxon>Rhodothalassiales</taxon>
        <taxon>Rhodothalassiaceae</taxon>
        <taxon>Rhodothalassium</taxon>
    </lineage>
</organism>
<dbReference type="Gene3D" id="2.40.170.20">
    <property type="entry name" value="TonB-dependent receptor, beta-barrel domain"/>
    <property type="match status" value="1"/>
</dbReference>
<evidence type="ECO:0000256" key="10">
    <source>
        <dbReference type="PROSITE-ProRule" id="PRU01360"/>
    </source>
</evidence>
<dbReference type="InterPro" id="IPR000531">
    <property type="entry name" value="Beta-barrel_TonB"/>
</dbReference>
<dbReference type="RefSeq" id="WP_132707048.1">
    <property type="nucleotide sequence ID" value="NZ_JACIGF010000001.1"/>
</dbReference>
<dbReference type="GO" id="GO:0015344">
    <property type="term" value="F:siderophore uptake transmembrane transporter activity"/>
    <property type="evidence" value="ECO:0007669"/>
    <property type="project" value="TreeGrafter"/>
</dbReference>
<evidence type="ECO:0000259" key="14">
    <source>
        <dbReference type="Pfam" id="PF07715"/>
    </source>
</evidence>
<feature type="signal peptide" evidence="12">
    <location>
        <begin position="1"/>
        <end position="23"/>
    </location>
</feature>
<keyword evidence="16" id="KW-1185">Reference proteome</keyword>
<keyword evidence="9 10" id="KW-0998">Cell outer membrane</keyword>
<evidence type="ECO:0000313" key="16">
    <source>
        <dbReference type="Proteomes" id="UP000295399"/>
    </source>
</evidence>
<keyword evidence="5 12" id="KW-0732">Signal</keyword>
<dbReference type="InterPro" id="IPR036942">
    <property type="entry name" value="Beta-barrel_TonB_sf"/>
</dbReference>
<accession>A0A4R2PU31</accession>
<keyword evidence="6 11" id="KW-0798">TonB box</keyword>
<evidence type="ECO:0000256" key="6">
    <source>
        <dbReference type="ARBA" id="ARBA00023077"/>
    </source>
</evidence>
<dbReference type="Gene3D" id="2.170.130.10">
    <property type="entry name" value="TonB-dependent receptor, plug domain"/>
    <property type="match status" value="1"/>
</dbReference>
<comment type="subcellular location">
    <subcellularLocation>
        <location evidence="1 10">Cell outer membrane</location>
        <topology evidence="1 10">Multi-pass membrane protein</topology>
    </subcellularLocation>
</comment>
<evidence type="ECO:0000256" key="9">
    <source>
        <dbReference type="ARBA" id="ARBA00023237"/>
    </source>
</evidence>
<evidence type="ECO:0000256" key="11">
    <source>
        <dbReference type="RuleBase" id="RU003357"/>
    </source>
</evidence>
<dbReference type="GO" id="GO:0009279">
    <property type="term" value="C:cell outer membrane"/>
    <property type="evidence" value="ECO:0007669"/>
    <property type="project" value="UniProtKB-SubCell"/>
</dbReference>
<dbReference type="Pfam" id="PF00593">
    <property type="entry name" value="TonB_dep_Rec_b-barrel"/>
    <property type="match status" value="1"/>
</dbReference>
<dbReference type="InParanoid" id="A0A4R2PU31"/>
<dbReference type="SUPFAM" id="SSF56935">
    <property type="entry name" value="Porins"/>
    <property type="match status" value="1"/>
</dbReference>
<feature type="domain" description="TonB-dependent receptor-like beta-barrel" evidence="13">
    <location>
        <begin position="191"/>
        <end position="590"/>
    </location>
</feature>
<dbReference type="InterPro" id="IPR012910">
    <property type="entry name" value="Plug_dom"/>
</dbReference>
<keyword evidence="2 10" id="KW-0813">Transport</keyword>
<evidence type="ECO:0000256" key="7">
    <source>
        <dbReference type="ARBA" id="ARBA00023136"/>
    </source>
</evidence>
<evidence type="ECO:0000256" key="2">
    <source>
        <dbReference type="ARBA" id="ARBA00022448"/>
    </source>
</evidence>
<feature type="domain" description="TonB-dependent receptor plug" evidence="14">
    <location>
        <begin position="51"/>
        <end position="157"/>
    </location>
</feature>
<evidence type="ECO:0000256" key="3">
    <source>
        <dbReference type="ARBA" id="ARBA00022452"/>
    </source>
</evidence>
<proteinExistence type="inferred from homology"/>
<dbReference type="Pfam" id="PF07715">
    <property type="entry name" value="Plug"/>
    <property type="match status" value="1"/>
</dbReference>
<feature type="chain" id="PRO_5020416869" evidence="12">
    <location>
        <begin position="24"/>
        <end position="616"/>
    </location>
</feature>
<dbReference type="PANTHER" id="PTHR30069:SF29">
    <property type="entry name" value="HEMOGLOBIN AND HEMOGLOBIN-HAPTOGLOBIN-BINDING PROTEIN 1-RELATED"/>
    <property type="match status" value="1"/>
</dbReference>
<evidence type="ECO:0000256" key="1">
    <source>
        <dbReference type="ARBA" id="ARBA00004571"/>
    </source>
</evidence>
<dbReference type="EMBL" id="SLXO01000001">
    <property type="protein sequence ID" value="TCP38548.1"/>
    <property type="molecule type" value="Genomic_DNA"/>
</dbReference>